<evidence type="ECO:0008006" key="6">
    <source>
        <dbReference type="Google" id="ProtNLM"/>
    </source>
</evidence>
<dbReference type="Pfam" id="PF02984">
    <property type="entry name" value="Cyclin_C"/>
    <property type="match status" value="1"/>
</dbReference>
<evidence type="ECO:0000259" key="3">
    <source>
        <dbReference type="Pfam" id="PF00134"/>
    </source>
</evidence>
<proteinExistence type="predicted"/>
<evidence type="ECO:0000259" key="4">
    <source>
        <dbReference type="Pfam" id="PF02984"/>
    </source>
</evidence>
<dbReference type="FunFam" id="1.10.472.10:FF:000093">
    <property type="entry name" value="Predicted protein"/>
    <property type="match status" value="1"/>
</dbReference>
<evidence type="ECO:0000256" key="1">
    <source>
        <dbReference type="ARBA" id="ARBA00023127"/>
    </source>
</evidence>
<dbReference type="Gene3D" id="1.10.472.10">
    <property type="entry name" value="Cyclin-like"/>
    <property type="match status" value="2"/>
</dbReference>
<dbReference type="PANTHER" id="PTHR10177">
    <property type="entry name" value="CYCLINS"/>
    <property type="match status" value="1"/>
</dbReference>
<dbReference type="SUPFAM" id="SSF47954">
    <property type="entry name" value="Cyclin-like"/>
    <property type="match status" value="1"/>
</dbReference>
<accession>A0A7S1YLR6</accession>
<reference evidence="5" key="1">
    <citation type="submission" date="2021-01" db="EMBL/GenBank/DDBJ databases">
        <authorList>
            <person name="Corre E."/>
            <person name="Pelletier E."/>
            <person name="Niang G."/>
            <person name="Scheremetjew M."/>
            <person name="Finn R."/>
            <person name="Kale V."/>
            <person name="Holt S."/>
            <person name="Cochrane G."/>
            <person name="Meng A."/>
            <person name="Brown T."/>
            <person name="Cohen L."/>
        </authorList>
    </citation>
    <scope>NUCLEOTIDE SEQUENCE</scope>
    <source>
        <strain evidence="5">CCMP 410</strain>
    </source>
</reference>
<protein>
    <recommendedName>
        <fullName evidence="6">Cyclin-like domain-containing protein</fullName>
    </recommendedName>
</protein>
<dbReference type="InterPro" id="IPR006671">
    <property type="entry name" value="Cyclin_N"/>
</dbReference>
<dbReference type="InterPro" id="IPR004367">
    <property type="entry name" value="Cyclin_C-dom"/>
</dbReference>
<dbReference type="InterPro" id="IPR036915">
    <property type="entry name" value="Cyclin-like_sf"/>
</dbReference>
<feature type="compositionally biased region" description="Polar residues" evidence="2">
    <location>
        <begin position="286"/>
        <end position="295"/>
    </location>
</feature>
<organism evidence="5">
    <name type="scientific">Grammatophora oceanica</name>
    <dbReference type="NCBI Taxonomy" id="210454"/>
    <lineage>
        <taxon>Eukaryota</taxon>
        <taxon>Sar</taxon>
        <taxon>Stramenopiles</taxon>
        <taxon>Ochrophyta</taxon>
        <taxon>Bacillariophyta</taxon>
        <taxon>Fragilariophyceae</taxon>
        <taxon>Fragilariophycidae</taxon>
        <taxon>Rhabdonematales</taxon>
        <taxon>Grammatophoraceae</taxon>
        <taxon>Grammatophora</taxon>
    </lineage>
</organism>
<feature type="domain" description="Cyclin N-terminal" evidence="3">
    <location>
        <begin position="2"/>
        <end position="126"/>
    </location>
</feature>
<keyword evidence="1" id="KW-0195">Cyclin</keyword>
<dbReference type="InterPro" id="IPR039361">
    <property type="entry name" value="Cyclin"/>
</dbReference>
<feature type="domain" description="Cyclin C-terminal" evidence="4">
    <location>
        <begin position="129"/>
        <end position="191"/>
    </location>
</feature>
<feature type="region of interest" description="Disordered" evidence="2">
    <location>
        <begin position="245"/>
        <end position="295"/>
    </location>
</feature>
<evidence type="ECO:0000256" key="2">
    <source>
        <dbReference type="SAM" id="MobiDB-lite"/>
    </source>
</evidence>
<gene>
    <name evidence="5" type="ORF">GOCE00092_LOCUS25652</name>
</gene>
<dbReference type="Pfam" id="PF00134">
    <property type="entry name" value="Cyclin_N"/>
    <property type="match status" value="1"/>
</dbReference>
<name>A0A7S1YLR6_9STRA</name>
<dbReference type="EMBL" id="HBGK01048917">
    <property type="protein sequence ID" value="CAD9308704.1"/>
    <property type="molecule type" value="Transcribed_RNA"/>
</dbReference>
<sequence>MRSQEDAAYNYEHYIVQAAGEERVNVTWREKIVHWSYNVVDHFDLSREVVAISLDLFDRFLATLHNKCNGNLALLTSLTTLHLAIKLHDTKRVRMSTLANLSRGQFGPPDIEDMEWCILSALKWRVHPPTAYSYVYHLLLMLPPETSVPVRKDLLELSRYITELTVCDSYFIDNPASNVAMGSILHVMDEIPFTKLSAGLRERFLRTVAQRIPGLHASDPSVLATRLRIAQMLASANTSLAATSSSDLVESGAHNSTTMDSGDSTGSYHSYGSNGSSKRSLLGTRVRSNSTDSKGSCRSFRLAVAAAAGGGGRRVSSHSPIVAGVQ</sequence>
<evidence type="ECO:0000313" key="5">
    <source>
        <dbReference type="EMBL" id="CAD9308704.1"/>
    </source>
</evidence>
<dbReference type="AlphaFoldDB" id="A0A7S1YLR6"/>
<feature type="compositionally biased region" description="Low complexity" evidence="2">
    <location>
        <begin position="256"/>
        <end position="277"/>
    </location>
</feature>